<evidence type="ECO:0000313" key="2">
    <source>
        <dbReference type="EMBL" id="GER58163.1"/>
    </source>
</evidence>
<proteinExistence type="predicted"/>
<accession>A0A5J4IXH0</accession>
<reference evidence="2 3" key="1">
    <citation type="submission" date="2019-08" db="EMBL/GenBank/DDBJ databases">
        <title>Draft genome sequence of Ulvibacter marinus type strain NBRC 109484.</title>
        <authorList>
            <person name="Kawano K."/>
            <person name="Ushijima N."/>
            <person name="Kihara M."/>
            <person name="Itoh H."/>
        </authorList>
    </citation>
    <scope>NUCLEOTIDE SEQUENCE [LARGE SCALE GENOMIC DNA]</scope>
    <source>
        <strain evidence="2 3">NBRC 109484</strain>
    </source>
</reference>
<dbReference type="EMBL" id="BKCG01000001">
    <property type="protein sequence ID" value="GER58163.1"/>
    <property type="molecule type" value="Genomic_DNA"/>
</dbReference>
<gene>
    <name evidence="2" type="ORF">ULMA_02710</name>
</gene>
<name>A0A5J4IXH0_9FLAO</name>
<keyword evidence="1" id="KW-0472">Membrane</keyword>
<dbReference type="AlphaFoldDB" id="A0A5J4IXH0"/>
<feature type="transmembrane region" description="Helical" evidence="1">
    <location>
        <begin position="89"/>
        <end position="111"/>
    </location>
</feature>
<organism evidence="2 3">
    <name type="scientific">Patiriisocius marinus</name>
    <dbReference type="NCBI Taxonomy" id="1397112"/>
    <lineage>
        <taxon>Bacteria</taxon>
        <taxon>Pseudomonadati</taxon>
        <taxon>Bacteroidota</taxon>
        <taxon>Flavobacteriia</taxon>
        <taxon>Flavobacteriales</taxon>
        <taxon>Flavobacteriaceae</taxon>
        <taxon>Patiriisocius</taxon>
    </lineage>
</organism>
<dbReference type="RefSeq" id="WP_151672255.1">
    <property type="nucleotide sequence ID" value="NZ_BKCG01000001.1"/>
</dbReference>
<comment type="caution">
    <text evidence="2">The sequence shown here is derived from an EMBL/GenBank/DDBJ whole genome shotgun (WGS) entry which is preliminary data.</text>
</comment>
<keyword evidence="1" id="KW-0812">Transmembrane</keyword>
<sequence length="117" mass="12947">MNKLKDITSLVLVFALFTNCSSYKKIKNEPYKMVANKKYHLDLYNGRQMIVLVDSLFANTLYHNKNKEIAIDTIKTIEEATYSKGKTTWLGGVIALGAAITVGIIIAIASWSPSFGG</sequence>
<keyword evidence="3" id="KW-1185">Reference proteome</keyword>
<dbReference type="Proteomes" id="UP000326509">
    <property type="component" value="Unassembled WGS sequence"/>
</dbReference>
<evidence type="ECO:0000256" key="1">
    <source>
        <dbReference type="SAM" id="Phobius"/>
    </source>
</evidence>
<protein>
    <submittedName>
        <fullName evidence="2">Uncharacterized protein</fullName>
    </submittedName>
</protein>
<evidence type="ECO:0000313" key="3">
    <source>
        <dbReference type="Proteomes" id="UP000326509"/>
    </source>
</evidence>
<keyword evidence="1" id="KW-1133">Transmembrane helix</keyword>